<accession>A0A420EJZ5</accession>
<dbReference type="Gene3D" id="3.40.630.30">
    <property type="match status" value="1"/>
</dbReference>
<organism evidence="5 6">
    <name type="scientific">Altericroceibacterium spongiae</name>
    <dbReference type="NCBI Taxonomy" id="2320269"/>
    <lineage>
        <taxon>Bacteria</taxon>
        <taxon>Pseudomonadati</taxon>
        <taxon>Pseudomonadota</taxon>
        <taxon>Alphaproteobacteria</taxon>
        <taxon>Sphingomonadales</taxon>
        <taxon>Erythrobacteraceae</taxon>
        <taxon>Altericroceibacterium</taxon>
    </lineage>
</organism>
<dbReference type="GO" id="GO:0016747">
    <property type="term" value="F:acyltransferase activity, transferring groups other than amino-acyl groups"/>
    <property type="evidence" value="ECO:0007669"/>
    <property type="project" value="InterPro"/>
</dbReference>
<dbReference type="EMBL" id="RAPF01000004">
    <property type="protein sequence ID" value="RKF20997.1"/>
    <property type="molecule type" value="Genomic_DNA"/>
</dbReference>
<dbReference type="PANTHER" id="PTHR43792:SF8">
    <property type="entry name" value="[RIBOSOMAL PROTEIN US5]-ALANINE N-ACETYLTRANSFERASE"/>
    <property type="match status" value="1"/>
</dbReference>
<protein>
    <submittedName>
        <fullName evidence="5">N-acetyltransferase</fullName>
    </submittedName>
</protein>
<dbReference type="PANTHER" id="PTHR43792">
    <property type="entry name" value="GNAT FAMILY, PUTATIVE (AFU_ORTHOLOGUE AFUA_3G00765)-RELATED-RELATED"/>
    <property type="match status" value="1"/>
</dbReference>
<dbReference type="InterPro" id="IPR051531">
    <property type="entry name" value="N-acetyltransferase"/>
</dbReference>
<evidence type="ECO:0000313" key="5">
    <source>
        <dbReference type="EMBL" id="RKF20997.1"/>
    </source>
</evidence>
<dbReference type="AlphaFoldDB" id="A0A420EJZ5"/>
<sequence>MFVRTDRLFLRPVFEEDWQALYKGLHDRDLVRMLANAPWPYEPAHAREFVRRAQNPFLPGFAITIPGEKGAPLIGQIGLNCHEDGPEIGYWIRRDRWGQGYATEAGKGFLEVVRMLGHKQIHGGHYLDNPASGRVLTRLGFRRTGEVRRLVSKGRGGEAVLTCRYVCKLAGGSAKADISDVPDPEMQAA</sequence>
<gene>
    <name evidence="5" type="ORF">D6851_08575</name>
</gene>
<feature type="domain" description="N-acetyltransferase" evidence="4">
    <location>
        <begin position="8"/>
        <end position="170"/>
    </location>
</feature>
<proteinExistence type="inferred from homology"/>
<dbReference type="InterPro" id="IPR016181">
    <property type="entry name" value="Acyl_CoA_acyltransferase"/>
</dbReference>
<comment type="caution">
    <text evidence="5">The sequence shown here is derived from an EMBL/GenBank/DDBJ whole genome shotgun (WGS) entry which is preliminary data.</text>
</comment>
<evidence type="ECO:0000256" key="2">
    <source>
        <dbReference type="ARBA" id="ARBA00023315"/>
    </source>
</evidence>
<evidence type="ECO:0000313" key="6">
    <source>
        <dbReference type="Proteomes" id="UP000284395"/>
    </source>
</evidence>
<dbReference type="InterPro" id="IPR000182">
    <property type="entry name" value="GNAT_dom"/>
</dbReference>
<evidence type="ECO:0000259" key="4">
    <source>
        <dbReference type="PROSITE" id="PS51186"/>
    </source>
</evidence>
<reference evidence="5 6" key="1">
    <citation type="submission" date="2018-09" db="EMBL/GenBank/DDBJ databases">
        <title>Altererythrobacter spongiae sp. nov., isolated from a marine sponge.</title>
        <authorList>
            <person name="Zhuang L."/>
            <person name="Luo L."/>
        </authorList>
    </citation>
    <scope>NUCLEOTIDE SEQUENCE [LARGE SCALE GENOMIC DNA]</scope>
    <source>
        <strain evidence="5 6">HN-Y73</strain>
    </source>
</reference>
<dbReference type="Pfam" id="PF13302">
    <property type="entry name" value="Acetyltransf_3"/>
    <property type="match status" value="1"/>
</dbReference>
<keyword evidence="6" id="KW-1185">Reference proteome</keyword>
<dbReference type="RefSeq" id="WP_120324495.1">
    <property type="nucleotide sequence ID" value="NZ_RAPF01000004.1"/>
</dbReference>
<comment type="similarity">
    <text evidence="3">Belongs to the acetyltransferase family. RimJ subfamily.</text>
</comment>
<keyword evidence="2" id="KW-0012">Acyltransferase</keyword>
<dbReference type="Proteomes" id="UP000284395">
    <property type="component" value="Unassembled WGS sequence"/>
</dbReference>
<dbReference type="SUPFAM" id="SSF55729">
    <property type="entry name" value="Acyl-CoA N-acyltransferases (Nat)"/>
    <property type="match status" value="1"/>
</dbReference>
<dbReference type="OrthoDB" id="9804153at2"/>
<evidence type="ECO:0000256" key="1">
    <source>
        <dbReference type="ARBA" id="ARBA00022679"/>
    </source>
</evidence>
<name>A0A420EJZ5_9SPHN</name>
<keyword evidence="1 5" id="KW-0808">Transferase</keyword>
<dbReference type="PROSITE" id="PS51186">
    <property type="entry name" value="GNAT"/>
    <property type="match status" value="1"/>
</dbReference>
<evidence type="ECO:0000256" key="3">
    <source>
        <dbReference type="ARBA" id="ARBA00038502"/>
    </source>
</evidence>